<keyword evidence="3 5" id="KW-0732">Signal</keyword>
<gene>
    <name evidence="7" type="ORF">SAMN05216375_10235</name>
    <name evidence="6" type="ORF">TR210_559</name>
</gene>
<evidence type="ECO:0000256" key="4">
    <source>
        <dbReference type="RuleBase" id="RU003512"/>
    </source>
</evidence>
<feature type="signal peptide" evidence="5">
    <location>
        <begin position="1"/>
        <end position="26"/>
    </location>
</feature>
<dbReference type="PANTHER" id="PTHR42953">
    <property type="entry name" value="HIGH-AFFINITY ZINC UPTAKE SYSTEM PROTEIN ZNUA-RELATED"/>
    <property type="match status" value="1"/>
</dbReference>
<dbReference type="STRING" id="640938.TR210_559"/>
<dbReference type="PRINTS" id="PR00690">
    <property type="entry name" value="ADHESNFAMILY"/>
</dbReference>
<dbReference type="InterPro" id="IPR006128">
    <property type="entry name" value="Lipoprotein_PsaA-like"/>
</dbReference>
<evidence type="ECO:0000256" key="1">
    <source>
        <dbReference type="ARBA" id="ARBA00011028"/>
    </source>
</evidence>
<dbReference type="GO" id="GO:0007155">
    <property type="term" value="P:cell adhesion"/>
    <property type="evidence" value="ECO:0007669"/>
    <property type="project" value="InterPro"/>
</dbReference>
<dbReference type="AlphaFoldDB" id="A0A143YBT3"/>
<keyword evidence="9" id="KW-1185">Reference proteome</keyword>
<dbReference type="PANTHER" id="PTHR42953:SF3">
    <property type="entry name" value="HIGH-AFFINITY ZINC UPTAKE SYSTEM PROTEIN ZNUA"/>
    <property type="match status" value="1"/>
</dbReference>
<dbReference type="InterPro" id="IPR006127">
    <property type="entry name" value="ZnuA-like"/>
</dbReference>
<dbReference type="Pfam" id="PF01297">
    <property type="entry name" value="ZnuA"/>
    <property type="match status" value="1"/>
</dbReference>
<dbReference type="EMBL" id="FJNB01000003">
    <property type="protein sequence ID" value="CZQ86883.1"/>
    <property type="molecule type" value="Genomic_DNA"/>
</dbReference>
<reference evidence="6 8" key="1">
    <citation type="submission" date="2016-02" db="EMBL/GenBank/DDBJ databases">
        <authorList>
            <person name="Wen L."/>
            <person name="He K."/>
            <person name="Yang H."/>
        </authorList>
    </citation>
    <scope>NUCLEOTIDE SEQUENCE [LARGE SCALE GENOMIC DNA]</scope>
    <source>
        <strain evidence="6">Trichococcus_R210</strain>
    </source>
</reference>
<keyword evidence="2 4" id="KW-0813">Transport</keyword>
<protein>
    <submittedName>
        <fullName evidence="6">Adhesion lipoprotein</fullName>
    </submittedName>
    <submittedName>
        <fullName evidence="7">Zinc transport system substrate-binding protein</fullName>
    </submittedName>
</protein>
<name>A0A143YBT3_9LACT</name>
<evidence type="ECO:0000256" key="2">
    <source>
        <dbReference type="ARBA" id="ARBA00022448"/>
    </source>
</evidence>
<dbReference type="InterPro" id="IPR050492">
    <property type="entry name" value="Bact_metal-bind_prot9"/>
</dbReference>
<dbReference type="Proteomes" id="UP000076878">
    <property type="component" value="Unassembled WGS sequence"/>
</dbReference>
<dbReference type="EMBL" id="FNYT01000002">
    <property type="protein sequence ID" value="SEI62772.1"/>
    <property type="molecule type" value="Genomic_DNA"/>
</dbReference>
<dbReference type="PRINTS" id="PR00691">
    <property type="entry name" value="ADHESINB"/>
</dbReference>
<evidence type="ECO:0000313" key="9">
    <source>
        <dbReference type="Proteomes" id="UP000199280"/>
    </source>
</evidence>
<organism evidence="6 8">
    <name type="scientific">Trichococcus ilyis</name>
    <dbReference type="NCBI Taxonomy" id="640938"/>
    <lineage>
        <taxon>Bacteria</taxon>
        <taxon>Bacillati</taxon>
        <taxon>Bacillota</taxon>
        <taxon>Bacilli</taxon>
        <taxon>Lactobacillales</taxon>
        <taxon>Carnobacteriaceae</taxon>
        <taxon>Trichococcus</taxon>
    </lineage>
</organism>
<keyword evidence="6" id="KW-0449">Lipoprotein</keyword>
<dbReference type="InterPro" id="IPR006129">
    <property type="entry name" value="AdhesinB"/>
</dbReference>
<comment type="similarity">
    <text evidence="1 4">Belongs to the bacterial solute-binding protein 9 family.</text>
</comment>
<dbReference type="SUPFAM" id="SSF53807">
    <property type="entry name" value="Helical backbone' metal receptor"/>
    <property type="match status" value="1"/>
</dbReference>
<evidence type="ECO:0000256" key="5">
    <source>
        <dbReference type="SAM" id="SignalP"/>
    </source>
</evidence>
<proteinExistence type="inferred from homology"/>
<evidence type="ECO:0000313" key="6">
    <source>
        <dbReference type="EMBL" id="CZQ86883.1"/>
    </source>
</evidence>
<dbReference type="Proteomes" id="UP000199280">
    <property type="component" value="Unassembled WGS sequence"/>
</dbReference>
<sequence>MRQKKRMKWAVSLAGTIALLAGCGAAGSGTENTESDKLQVVTTFYPMYDFAKQVAQEDADVSLLLEAGMEVHSFEPSSQMIAEIQDADVFVYNSPEMETWVPDVLASIDTADMVVICASEAITLLEYEGEAHEHEHESEEEEEVGHSHTVDPHVWLDPVLAQTEVATIAEGFAEADPEHAENYSKNAETYREKLVELDAAYRTAFEGAENRTFVTQHAAFAYLAARYDLEQISVTGLNAENEPSAAALATLSDYVKANHVTHIYFENNASSQTAETLAKEVGVELAVLSPLEGISAENQEKGSDYISVMLENLEALKKSIN</sequence>
<dbReference type="CDD" id="cd01017">
    <property type="entry name" value="AdcA"/>
    <property type="match status" value="1"/>
</dbReference>
<reference evidence="7 9" key="2">
    <citation type="submission" date="2016-10" db="EMBL/GenBank/DDBJ databases">
        <authorList>
            <person name="Varghese N."/>
            <person name="Submissions S."/>
        </authorList>
    </citation>
    <scope>NUCLEOTIDE SEQUENCE [LARGE SCALE GENOMIC DNA]</scope>
    <source>
        <strain evidence="7 9">DSM 22150</strain>
    </source>
</reference>
<evidence type="ECO:0000313" key="7">
    <source>
        <dbReference type="EMBL" id="SEI62772.1"/>
    </source>
</evidence>
<dbReference type="PROSITE" id="PS51257">
    <property type="entry name" value="PROKAR_LIPOPROTEIN"/>
    <property type="match status" value="1"/>
</dbReference>
<evidence type="ECO:0000256" key="3">
    <source>
        <dbReference type="ARBA" id="ARBA00022729"/>
    </source>
</evidence>
<accession>A0A143YBT3</accession>
<dbReference type="Gene3D" id="3.40.50.1980">
    <property type="entry name" value="Nitrogenase molybdenum iron protein domain"/>
    <property type="match status" value="2"/>
</dbReference>
<evidence type="ECO:0000313" key="8">
    <source>
        <dbReference type="Proteomes" id="UP000076878"/>
    </source>
</evidence>
<dbReference type="GO" id="GO:0030001">
    <property type="term" value="P:metal ion transport"/>
    <property type="evidence" value="ECO:0007669"/>
    <property type="project" value="InterPro"/>
</dbReference>
<feature type="chain" id="PRO_5007514809" evidence="5">
    <location>
        <begin position="27"/>
        <end position="321"/>
    </location>
</feature>
<dbReference type="GO" id="GO:0046872">
    <property type="term" value="F:metal ion binding"/>
    <property type="evidence" value="ECO:0007669"/>
    <property type="project" value="InterPro"/>
</dbReference>
<dbReference type="RefSeq" id="WP_239420511.1">
    <property type="nucleotide sequence ID" value="NZ_FJNB01000003.1"/>
</dbReference>